<evidence type="ECO:0000256" key="1">
    <source>
        <dbReference type="SAM" id="Phobius"/>
    </source>
</evidence>
<keyword evidence="1" id="KW-1133">Transmembrane helix</keyword>
<feature type="transmembrane region" description="Helical" evidence="1">
    <location>
        <begin position="144"/>
        <end position="165"/>
    </location>
</feature>
<dbReference type="Proteomes" id="UP000198924">
    <property type="component" value="Unassembled WGS sequence"/>
</dbReference>
<reference evidence="3" key="1">
    <citation type="submission" date="2016-10" db="EMBL/GenBank/DDBJ databases">
        <authorList>
            <person name="Varghese N."/>
            <person name="Submissions S."/>
        </authorList>
    </citation>
    <scope>NUCLEOTIDE SEQUENCE [LARGE SCALE GENOMIC DNA]</scope>
    <source>
        <strain evidence="3">DSM 11578</strain>
    </source>
</reference>
<proteinExistence type="predicted"/>
<keyword evidence="1" id="KW-0812">Transmembrane</keyword>
<feature type="transmembrane region" description="Helical" evidence="1">
    <location>
        <begin position="335"/>
        <end position="356"/>
    </location>
</feature>
<dbReference type="OrthoDB" id="9776609at2"/>
<organism evidence="2 3">
    <name type="scientific">Methylophaga sulfidovorans</name>
    <dbReference type="NCBI Taxonomy" id="45496"/>
    <lineage>
        <taxon>Bacteria</taxon>
        <taxon>Pseudomonadati</taxon>
        <taxon>Pseudomonadota</taxon>
        <taxon>Gammaproteobacteria</taxon>
        <taxon>Thiotrichales</taxon>
        <taxon>Piscirickettsiaceae</taxon>
        <taxon>Methylophaga</taxon>
    </lineage>
</organism>
<dbReference type="EMBL" id="FOSH01000020">
    <property type="protein sequence ID" value="SFK70027.1"/>
    <property type="molecule type" value="Genomic_DNA"/>
</dbReference>
<keyword evidence="1" id="KW-0472">Membrane</keyword>
<dbReference type="RefSeq" id="WP_091715746.1">
    <property type="nucleotide sequence ID" value="NZ_FOSH01000020.1"/>
</dbReference>
<dbReference type="Pfam" id="PF03929">
    <property type="entry name" value="PepSY_TM"/>
    <property type="match status" value="1"/>
</dbReference>
<accession>A0A1I4BP97</accession>
<evidence type="ECO:0000313" key="2">
    <source>
        <dbReference type="EMBL" id="SFK70027.1"/>
    </source>
</evidence>
<dbReference type="PANTHER" id="PTHR34219:SF3">
    <property type="entry name" value="BLL7967 PROTEIN"/>
    <property type="match status" value="1"/>
</dbReference>
<name>A0A1I4BP97_9GAMM</name>
<dbReference type="AlphaFoldDB" id="A0A1I4BP97"/>
<feature type="transmembrane region" description="Helical" evidence="1">
    <location>
        <begin position="194"/>
        <end position="216"/>
    </location>
</feature>
<dbReference type="PANTHER" id="PTHR34219">
    <property type="entry name" value="IRON-REGULATED INNER MEMBRANE PROTEIN-RELATED"/>
    <property type="match status" value="1"/>
</dbReference>
<dbReference type="STRING" id="45496.SAMN04488079_12014"/>
<protein>
    <submittedName>
        <fullName evidence="2">Uncharacterized iron-regulated membrane protein</fullName>
    </submittedName>
</protein>
<gene>
    <name evidence="2" type="ORF">SAMN04488079_12014</name>
</gene>
<keyword evidence="3" id="KW-1185">Reference proteome</keyword>
<dbReference type="InterPro" id="IPR005625">
    <property type="entry name" value="PepSY-ass_TM"/>
</dbReference>
<evidence type="ECO:0000313" key="3">
    <source>
        <dbReference type="Proteomes" id="UP000198924"/>
    </source>
</evidence>
<sequence>MRKFWIEFHRISGLILFIPLFLQSVSGAIIVFDHAIDEWLNPQLVLENGTTSSPAPIAEVMYAALHALPNVAHINSLRAPRNDKAMYTAFVEMNSQSPLHGKNIEVMINPYTADVVSVREWGSYFTSMVYLFHFTFLLGDNMELVLGFLAILMLINVIVGVYYGWPRSKKAWNWLLARTKKAGSTVARLRRTHIALGLISLPVFIVLIVSGISLVFPDQTKWLLNRPAKVSPDIDWLSNHPIQPDNWLISAKQYWPDKQWQRIIPPSSQNPSVEIRLNAANDPRKTSGSFVLWLNPQTNQILAEQSYDAMSLRQKIAFWLFPLHSGEAFDLTGRILVFISGISTAVLSIAGGWLWYRRKFKRQHQKRAI</sequence>